<dbReference type="EMBL" id="AUPL01000896">
    <property type="protein sequence ID" value="ESL11355.1"/>
    <property type="molecule type" value="Genomic_DNA"/>
</dbReference>
<sequence length="204" mass="22228">MGQHGSSCSVNGSERGRNSSMLHDGTHHRLPQGLISAVPTDVRPTPLPAAEAVVARSSWISATESALTREWQAGRERQRMGVASTSPHIPLTCAVVPFPANRSSGIWHTTVDDRAIPEIPVGKDFFSALRSAWRKGAPADERQEFSSDSDACHSYSNTALYVVEDPYAGVMSPPVPLWYAVSEVLVPQWTEEGLFDAPALRHNR</sequence>
<name>A0A061JAG8_TRYRA</name>
<evidence type="ECO:0000256" key="1">
    <source>
        <dbReference type="SAM" id="MobiDB-lite"/>
    </source>
</evidence>
<gene>
    <name evidence="2" type="ORF">TRSC58_00896</name>
</gene>
<dbReference type="AlphaFoldDB" id="A0A061JAG8"/>
<reference evidence="2 3" key="1">
    <citation type="submission" date="2013-07" db="EMBL/GenBank/DDBJ databases">
        <authorList>
            <person name="Stoco P.H."/>
            <person name="Wagner G."/>
            <person name="Gerber A."/>
            <person name="Zaha A."/>
            <person name="Thompson C."/>
            <person name="Bartholomeu D.C."/>
            <person name="Luckemeyer D.D."/>
            <person name="Bahia D."/>
            <person name="Loreto E."/>
            <person name="Prestes E.B."/>
            <person name="Lima F.M."/>
            <person name="Rodrigues-Luiz G."/>
            <person name="Vallejo G.A."/>
            <person name="Filho J.F."/>
            <person name="Monteiro K.M."/>
            <person name="Tyler K.M."/>
            <person name="de Almeida L.G."/>
            <person name="Ortiz M.F."/>
            <person name="Siervo M.A."/>
            <person name="de Moraes M.H."/>
            <person name="Cunha O.L."/>
            <person name="Mendonca-Neto R."/>
            <person name="Silva R."/>
            <person name="Teixeira S.M."/>
            <person name="Murta S.M."/>
            <person name="Sincero T.C."/>
            <person name="Mendes T.A."/>
            <person name="Urmenyi T.P."/>
            <person name="Silva V.G."/>
            <person name="da Rocha W.D."/>
            <person name="Andersson B."/>
            <person name="Romanha A.J."/>
            <person name="Steindel M."/>
            <person name="de Vasconcelos A.T."/>
            <person name="Grisard E.C."/>
        </authorList>
    </citation>
    <scope>NUCLEOTIDE SEQUENCE [LARGE SCALE GENOMIC DNA]</scope>
    <source>
        <strain evidence="2 3">SC58</strain>
    </source>
</reference>
<organism evidence="2 3">
    <name type="scientific">Trypanosoma rangeli SC58</name>
    <dbReference type="NCBI Taxonomy" id="429131"/>
    <lineage>
        <taxon>Eukaryota</taxon>
        <taxon>Discoba</taxon>
        <taxon>Euglenozoa</taxon>
        <taxon>Kinetoplastea</taxon>
        <taxon>Metakinetoplastina</taxon>
        <taxon>Trypanosomatida</taxon>
        <taxon>Trypanosomatidae</taxon>
        <taxon>Trypanosoma</taxon>
        <taxon>Herpetosoma</taxon>
    </lineage>
</organism>
<protein>
    <submittedName>
        <fullName evidence="2">Uncharacterized protein</fullName>
    </submittedName>
</protein>
<feature type="compositionally biased region" description="Polar residues" evidence="1">
    <location>
        <begin position="1"/>
        <end position="12"/>
    </location>
</feature>
<feature type="region of interest" description="Disordered" evidence="1">
    <location>
        <begin position="1"/>
        <end position="27"/>
    </location>
</feature>
<evidence type="ECO:0000313" key="2">
    <source>
        <dbReference type="EMBL" id="ESL11355.1"/>
    </source>
</evidence>
<accession>A0A061JAG8</accession>
<dbReference type="Proteomes" id="UP000031737">
    <property type="component" value="Unassembled WGS sequence"/>
</dbReference>
<proteinExistence type="predicted"/>
<dbReference type="VEuPathDB" id="TriTrypDB:TRSC58_00896"/>
<comment type="caution">
    <text evidence="2">The sequence shown here is derived from an EMBL/GenBank/DDBJ whole genome shotgun (WGS) entry which is preliminary data.</text>
</comment>
<evidence type="ECO:0000313" key="3">
    <source>
        <dbReference type="Proteomes" id="UP000031737"/>
    </source>
</evidence>
<dbReference type="OrthoDB" id="238558at2759"/>
<keyword evidence="3" id="KW-1185">Reference proteome</keyword>